<dbReference type="SMART" id="SM00980">
    <property type="entry name" value="THAP"/>
    <property type="match status" value="1"/>
</dbReference>
<feature type="region of interest" description="Disordered" evidence="6">
    <location>
        <begin position="660"/>
        <end position="682"/>
    </location>
</feature>
<feature type="region of interest" description="Disordered" evidence="6">
    <location>
        <begin position="714"/>
        <end position="771"/>
    </location>
</feature>
<evidence type="ECO:0000313" key="8">
    <source>
        <dbReference type="EMBL" id="GMS80684.1"/>
    </source>
</evidence>
<name>A0AAV5SH08_9BILA</name>
<feature type="non-terminal residue" evidence="8">
    <location>
        <position position="1"/>
    </location>
</feature>
<evidence type="ECO:0000313" key="9">
    <source>
        <dbReference type="Proteomes" id="UP001432027"/>
    </source>
</evidence>
<feature type="compositionally biased region" description="Acidic residues" evidence="6">
    <location>
        <begin position="746"/>
        <end position="771"/>
    </location>
</feature>
<feature type="domain" description="THAP-type" evidence="7">
    <location>
        <begin position="360"/>
        <end position="440"/>
    </location>
</feature>
<proteinExistence type="predicted"/>
<dbReference type="Proteomes" id="UP001432027">
    <property type="component" value="Unassembled WGS sequence"/>
</dbReference>
<feature type="compositionally biased region" description="Acidic residues" evidence="6">
    <location>
        <begin position="668"/>
        <end position="678"/>
    </location>
</feature>
<reference evidence="8" key="1">
    <citation type="submission" date="2023-10" db="EMBL/GenBank/DDBJ databases">
        <title>Genome assembly of Pristionchus species.</title>
        <authorList>
            <person name="Yoshida K."/>
            <person name="Sommer R.J."/>
        </authorList>
    </citation>
    <scope>NUCLEOTIDE SEQUENCE</scope>
    <source>
        <strain evidence="8">RS0144</strain>
    </source>
</reference>
<organism evidence="8 9">
    <name type="scientific">Pristionchus entomophagus</name>
    <dbReference type="NCBI Taxonomy" id="358040"/>
    <lineage>
        <taxon>Eukaryota</taxon>
        <taxon>Metazoa</taxon>
        <taxon>Ecdysozoa</taxon>
        <taxon>Nematoda</taxon>
        <taxon>Chromadorea</taxon>
        <taxon>Rhabditida</taxon>
        <taxon>Rhabditina</taxon>
        <taxon>Diplogasteromorpha</taxon>
        <taxon>Diplogasteroidea</taxon>
        <taxon>Neodiplogasteridae</taxon>
        <taxon>Pristionchus</taxon>
    </lineage>
</organism>
<evidence type="ECO:0000256" key="3">
    <source>
        <dbReference type="ARBA" id="ARBA00022833"/>
    </source>
</evidence>
<comment type="caution">
    <text evidence="8">The sequence shown here is derived from an EMBL/GenBank/DDBJ whole genome shotgun (WGS) entry which is preliminary data.</text>
</comment>
<keyword evidence="4 5" id="KW-0238">DNA-binding</keyword>
<keyword evidence="9" id="KW-1185">Reference proteome</keyword>
<feature type="region of interest" description="Disordered" evidence="6">
    <location>
        <begin position="33"/>
        <end position="52"/>
    </location>
</feature>
<keyword evidence="1" id="KW-0479">Metal-binding</keyword>
<dbReference type="AlphaFoldDB" id="A0AAV5SH08"/>
<feature type="compositionally biased region" description="Basic and acidic residues" evidence="6">
    <location>
        <begin position="34"/>
        <end position="43"/>
    </location>
</feature>
<gene>
    <name evidence="8" type="ORF">PENTCL1PPCAC_2859</name>
</gene>
<dbReference type="InterPro" id="IPR006612">
    <property type="entry name" value="THAP_Znf"/>
</dbReference>
<feature type="domain" description="THAP-type" evidence="7">
    <location>
        <begin position="195"/>
        <end position="274"/>
    </location>
</feature>
<evidence type="ECO:0000259" key="7">
    <source>
        <dbReference type="PROSITE" id="PS50950"/>
    </source>
</evidence>
<keyword evidence="2 5" id="KW-0863">Zinc-finger</keyword>
<feature type="region of interest" description="Disordered" evidence="6">
    <location>
        <begin position="295"/>
        <end position="317"/>
    </location>
</feature>
<evidence type="ECO:0000256" key="6">
    <source>
        <dbReference type="SAM" id="MobiDB-lite"/>
    </source>
</evidence>
<sequence>SQKLTNSTKLQMSETCAPSVAGTTVKLASSLSSIDHERSVKEEPIEEENEEEPICSVDACQQRSKKDDACLDTNFPVAMEMILACKKDVHDQNDVIQRYVEGHHLDGRAQRKRSLRSQKRVPVKEWTRSLPFKVCSRHLNKDGDLINLPEEKEIQPLWNNMVDLVRRESLFHMYGVNWKVDFPSGDQNDEMLASIRRRFTCDIPGCSSNTYRVGKARFYPVPINEVLRGEWEGAISTALDRPFILPEMGLICEKHFHNGGRNEEGITTELPVVFGPCIRAALQKQKVQNRLISPTSQMDTTQVHYPNQPTKQERQTKHSFEVVEDEVVSKAVEEILQQCKEAEAQGMAKAVDRQMRYPEAKRNCIVRCCPITSKARKRDNSEYQMFELPGGFLGDLWIKALANADIRFKLRARDLPIVCERHFSPNNSPNVVTMAIPDLHLNPSEALMSRTDSANYEIKQDEPCICCQDVETCHEILRRFNSKMNTLMQHVNMLCVLEGVKEVIPRRFDDTEDDTELYGDPEKVAALAGVRAASMFVSEAKREVAAMNKTLDFMQQKSYDQPRRQCALFTCNSKRRYRYVDAKTFERDIKSGALSLKSEADRQEIRRQLTKVARVSLCENHWTDHIDNISVDSLYDDDDEDVRRLKEALAIPVDFQPSYGKRRRIGGMEDEEDEEEGEGGSGMVQVEVHDDEEEDERLLSNNELLQRLLGGAIPGQVTGEIGDNGEVYEGGEEEAEMDQLHTEEARTEDEGEEMEEDYEQELTDEDPPELD</sequence>
<protein>
    <recommendedName>
        <fullName evidence="7">THAP-type domain-containing protein</fullName>
    </recommendedName>
</protein>
<dbReference type="SUPFAM" id="SSF57716">
    <property type="entry name" value="Glucocorticoid receptor-like (DNA-binding domain)"/>
    <property type="match status" value="1"/>
</dbReference>
<keyword evidence="3" id="KW-0862">Zinc</keyword>
<dbReference type="GO" id="GO:0008270">
    <property type="term" value="F:zinc ion binding"/>
    <property type="evidence" value="ECO:0007669"/>
    <property type="project" value="UniProtKB-KW"/>
</dbReference>
<dbReference type="PROSITE" id="PS50950">
    <property type="entry name" value="ZF_THAP"/>
    <property type="match status" value="2"/>
</dbReference>
<evidence type="ECO:0000256" key="2">
    <source>
        <dbReference type="ARBA" id="ARBA00022771"/>
    </source>
</evidence>
<feature type="compositionally biased region" description="Polar residues" evidence="6">
    <location>
        <begin position="295"/>
        <end position="310"/>
    </location>
</feature>
<dbReference type="EMBL" id="BTSX01000001">
    <property type="protein sequence ID" value="GMS80684.1"/>
    <property type="molecule type" value="Genomic_DNA"/>
</dbReference>
<accession>A0AAV5SH08</accession>
<evidence type="ECO:0000256" key="5">
    <source>
        <dbReference type="PROSITE-ProRule" id="PRU00309"/>
    </source>
</evidence>
<dbReference type="GO" id="GO:0003677">
    <property type="term" value="F:DNA binding"/>
    <property type="evidence" value="ECO:0007669"/>
    <property type="project" value="UniProtKB-UniRule"/>
</dbReference>
<evidence type="ECO:0000256" key="1">
    <source>
        <dbReference type="ARBA" id="ARBA00022723"/>
    </source>
</evidence>
<evidence type="ECO:0000256" key="4">
    <source>
        <dbReference type="ARBA" id="ARBA00023125"/>
    </source>
</evidence>